<organism evidence="2 3">
    <name type="scientific">Natronoglycomyces albus</name>
    <dbReference type="NCBI Taxonomy" id="2811108"/>
    <lineage>
        <taxon>Bacteria</taxon>
        <taxon>Bacillati</taxon>
        <taxon>Actinomycetota</taxon>
        <taxon>Actinomycetes</taxon>
        <taxon>Glycomycetales</taxon>
        <taxon>Glycomycetaceae</taxon>
        <taxon>Natronoglycomyces</taxon>
    </lineage>
</organism>
<dbReference type="EMBL" id="CP070496">
    <property type="protein sequence ID" value="QSB07028.1"/>
    <property type="molecule type" value="Genomic_DNA"/>
</dbReference>
<name>A0A895XZM0_9ACTN</name>
<reference evidence="2" key="1">
    <citation type="submission" date="2021-02" db="EMBL/GenBank/DDBJ databases">
        <title>Natronoglycomyces albus gen. nov., sp. nov, a haloalkaliphilic actinobacterium from a soda solonchak soil.</title>
        <authorList>
            <person name="Sorokin D.Y."/>
            <person name="Khijniak T.V."/>
            <person name="Zakharycheva A.P."/>
            <person name="Boueva O.V."/>
            <person name="Ariskina E.V."/>
            <person name="Hahnke R.L."/>
            <person name="Bunk B."/>
            <person name="Sproer C."/>
            <person name="Schumann P."/>
            <person name="Evtushenko L.I."/>
            <person name="Kublanov I.V."/>
        </authorList>
    </citation>
    <scope>NUCLEOTIDE SEQUENCE</scope>
    <source>
        <strain evidence="2">DSM 106290</strain>
    </source>
</reference>
<dbReference type="KEGG" id="nav:JQS30_09710"/>
<keyword evidence="3" id="KW-1185">Reference proteome</keyword>
<sequence length="82" mass="9038">MCEWASVHDYLGKEHEAVSLYRVAFDRGLSEPRRAHDAGVEIHVAKQRTTSTLDAIMLAAAQSYAEAYAKLDYPLDGDPSGN</sequence>
<evidence type="ECO:0000313" key="3">
    <source>
        <dbReference type="Proteomes" id="UP000662939"/>
    </source>
</evidence>
<protein>
    <submittedName>
        <fullName evidence="2">Tetratricopeptide repeat protein</fullName>
    </submittedName>
</protein>
<accession>A0A895XZM0</accession>
<gene>
    <name evidence="2" type="ORF">JQS30_09710</name>
</gene>
<dbReference type="InterPro" id="IPR041656">
    <property type="entry name" value="TPR_5"/>
</dbReference>
<dbReference type="Proteomes" id="UP000662939">
    <property type="component" value="Chromosome"/>
</dbReference>
<proteinExistence type="predicted"/>
<dbReference type="Pfam" id="PF12688">
    <property type="entry name" value="TPR_5"/>
    <property type="match status" value="1"/>
</dbReference>
<evidence type="ECO:0000313" key="2">
    <source>
        <dbReference type="EMBL" id="QSB07028.1"/>
    </source>
</evidence>
<dbReference type="RefSeq" id="WP_213173033.1">
    <property type="nucleotide sequence ID" value="NZ_CP070496.1"/>
</dbReference>
<evidence type="ECO:0000259" key="1">
    <source>
        <dbReference type="Pfam" id="PF12688"/>
    </source>
</evidence>
<feature type="domain" description="Tetratrico peptide repeat group 5" evidence="1">
    <location>
        <begin position="3"/>
        <end position="36"/>
    </location>
</feature>
<dbReference type="AlphaFoldDB" id="A0A895XZM0"/>